<dbReference type="GO" id="GO:0005840">
    <property type="term" value="C:ribosome"/>
    <property type="evidence" value="ECO:0007669"/>
    <property type="project" value="UniProtKB-KW"/>
</dbReference>
<keyword evidence="3" id="KW-0687">Ribonucleoprotein</keyword>
<comment type="similarity">
    <text evidence="1">Belongs to the eukaryotic ribosomal protein eL43 family.</text>
</comment>
<proteinExistence type="inferred from homology"/>
<dbReference type="OrthoDB" id="10258345at2759"/>
<evidence type="ECO:0000256" key="2">
    <source>
        <dbReference type="ARBA" id="ARBA00022980"/>
    </source>
</evidence>
<dbReference type="GO" id="GO:0003735">
    <property type="term" value="F:structural constituent of ribosome"/>
    <property type="evidence" value="ECO:0007669"/>
    <property type="project" value="InterPro"/>
</dbReference>
<gene>
    <name evidence="4" type="ORF">ACAOBT_LOCUS11903</name>
</gene>
<dbReference type="EMBL" id="CAKOFQ010006842">
    <property type="protein sequence ID" value="CAH1976014.1"/>
    <property type="molecule type" value="Genomic_DNA"/>
</dbReference>
<evidence type="ECO:0000313" key="5">
    <source>
        <dbReference type="Proteomes" id="UP001152888"/>
    </source>
</evidence>
<accession>A0A9P0KKD6</accession>
<evidence type="ECO:0000256" key="3">
    <source>
        <dbReference type="ARBA" id="ARBA00023274"/>
    </source>
</evidence>
<keyword evidence="2" id="KW-0689">Ribosomal protein</keyword>
<reference evidence="4" key="1">
    <citation type="submission" date="2022-03" db="EMBL/GenBank/DDBJ databases">
        <authorList>
            <person name="Sayadi A."/>
        </authorList>
    </citation>
    <scope>NUCLEOTIDE SEQUENCE</scope>
</reference>
<dbReference type="SUPFAM" id="SSF57829">
    <property type="entry name" value="Zn-binding ribosomal proteins"/>
    <property type="match status" value="1"/>
</dbReference>
<dbReference type="InterPro" id="IPR002674">
    <property type="entry name" value="Ribosomal_eL43"/>
</dbReference>
<dbReference type="Pfam" id="PF01780">
    <property type="entry name" value="Ribosomal_L37ae"/>
    <property type="match status" value="1"/>
</dbReference>
<name>A0A9P0KKD6_ACAOB</name>
<dbReference type="InterPro" id="IPR011331">
    <property type="entry name" value="Ribosomal_eL37/eL43"/>
</dbReference>
<organism evidence="4 5">
    <name type="scientific">Acanthoscelides obtectus</name>
    <name type="common">Bean weevil</name>
    <name type="synonym">Bruchus obtectus</name>
    <dbReference type="NCBI Taxonomy" id="200917"/>
    <lineage>
        <taxon>Eukaryota</taxon>
        <taxon>Metazoa</taxon>
        <taxon>Ecdysozoa</taxon>
        <taxon>Arthropoda</taxon>
        <taxon>Hexapoda</taxon>
        <taxon>Insecta</taxon>
        <taxon>Pterygota</taxon>
        <taxon>Neoptera</taxon>
        <taxon>Endopterygota</taxon>
        <taxon>Coleoptera</taxon>
        <taxon>Polyphaga</taxon>
        <taxon>Cucujiformia</taxon>
        <taxon>Chrysomeloidea</taxon>
        <taxon>Chrysomelidae</taxon>
        <taxon>Bruchinae</taxon>
        <taxon>Bruchini</taxon>
        <taxon>Acanthoscelides</taxon>
    </lineage>
</organism>
<dbReference type="InterPro" id="IPR011332">
    <property type="entry name" value="Ribosomal_zn-bd"/>
</dbReference>
<protein>
    <submittedName>
        <fullName evidence="4">Uncharacterized protein</fullName>
    </submittedName>
</protein>
<dbReference type="Gene3D" id="2.20.25.30">
    <property type="match status" value="1"/>
</dbReference>
<dbReference type="GO" id="GO:0006412">
    <property type="term" value="P:translation"/>
    <property type="evidence" value="ECO:0007669"/>
    <property type="project" value="InterPro"/>
</dbReference>
<evidence type="ECO:0000256" key="1">
    <source>
        <dbReference type="ARBA" id="ARBA00008672"/>
    </source>
</evidence>
<dbReference type="Proteomes" id="UP001152888">
    <property type="component" value="Unassembled WGS sequence"/>
</dbReference>
<sequence>MVKKIEITQHIKHNCSFCGKDSMKRILTSKR</sequence>
<dbReference type="AlphaFoldDB" id="A0A9P0KKD6"/>
<comment type="caution">
    <text evidence="4">The sequence shown here is derived from an EMBL/GenBank/DDBJ whole genome shotgun (WGS) entry which is preliminary data.</text>
</comment>
<dbReference type="GO" id="GO:1990904">
    <property type="term" value="C:ribonucleoprotein complex"/>
    <property type="evidence" value="ECO:0007669"/>
    <property type="project" value="UniProtKB-KW"/>
</dbReference>
<keyword evidence="5" id="KW-1185">Reference proteome</keyword>
<evidence type="ECO:0000313" key="4">
    <source>
        <dbReference type="EMBL" id="CAH1976014.1"/>
    </source>
</evidence>